<keyword evidence="1" id="KW-0472">Membrane</keyword>
<reference evidence="2 3" key="1">
    <citation type="submission" date="2023-09" db="EMBL/GenBank/DDBJ databases">
        <authorList>
            <person name="Golyshina O.V."/>
            <person name="Lunev E.A."/>
            <person name="Bargiela R."/>
            <person name="Gaines M.C."/>
            <person name="Daum B."/>
            <person name="Bale N.J."/>
            <person name="Koenen M."/>
            <person name="Sinninghe Damst J.S."/>
            <person name="Yakimov M."/>
            <person name="Golyshin P.N."/>
        </authorList>
    </citation>
    <scope>NUCLEOTIDE SEQUENCE [LARGE SCALE GENOMIC DNA]</scope>
    <source>
        <strain evidence="2 3">M1</strain>
    </source>
</reference>
<evidence type="ECO:0000313" key="3">
    <source>
        <dbReference type="Proteomes" id="UP001451606"/>
    </source>
</evidence>
<accession>A0AAX4NI48</accession>
<feature type="transmembrane region" description="Helical" evidence="1">
    <location>
        <begin position="47"/>
        <end position="65"/>
    </location>
</feature>
<dbReference type="AlphaFoldDB" id="A0AAX4NI48"/>
<feature type="transmembrane region" description="Helical" evidence="1">
    <location>
        <begin position="70"/>
        <end position="86"/>
    </location>
</feature>
<dbReference type="GeneID" id="95967706"/>
<dbReference type="Proteomes" id="UP001451606">
    <property type="component" value="Chromosome"/>
</dbReference>
<gene>
    <name evidence="2" type="ORF">OXIME_000970</name>
</gene>
<dbReference type="Pfam" id="PF19609">
    <property type="entry name" value="DUF6114"/>
    <property type="match status" value="1"/>
</dbReference>
<keyword evidence="1" id="KW-0812">Transmembrane</keyword>
<keyword evidence="3" id="KW-1185">Reference proteome</keyword>
<dbReference type="EMBL" id="CP133772">
    <property type="protein sequence ID" value="WYY00400.1"/>
    <property type="molecule type" value="Genomic_DNA"/>
</dbReference>
<keyword evidence="1" id="KW-1133">Transmembrane helix</keyword>
<feature type="transmembrane region" description="Helical" evidence="1">
    <location>
        <begin position="12"/>
        <end position="35"/>
    </location>
</feature>
<dbReference type="KEGG" id="omr:OXIME_000970"/>
<dbReference type="InterPro" id="IPR046096">
    <property type="entry name" value="DUF6114"/>
</dbReference>
<dbReference type="RefSeq" id="WP_393970738.1">
    <property type="nucleotide sequence ID" value="NZ_CP133772.1"/>
</dbReference>
<evidence type="ECO:0000313" key="2">
    <source>
        <dbReference type="EMBL" id="WYY00400.1"/>
    </source>
</evidence>
<proteinExistence type="predicted"/>
<sequence>MVFRKGWPYDAAIVSAIGGIIIAYVGIFGLIVLLHTTHTSFDLLLEITGTLSGLLILISSSLLYFNKNRHVIWGIIIFVCSFLSWAGTSGGLFFGFILVFLGGIMAISWNPDPMVIRRPGQEKTH</sequence>
<organism evidence="2 3">
    <name type="scientific">Oxyplasma meridianum</name>
    <dbReference type="NCBI Taxonomy" id="3073602"/>
    <lineage>
        <taxon>Archaea</taxon>
        <taxon>Methanobacteriati</taxon>
        <taxon>Thermoplasmatota</taxon>
        <taxon>Thermoplasmata</taxon>
        <taxon>Thermoplasmatales</taxon>
        <taxon>Thermoplasmataceae</taxon>
        <taxon>Oxyplasma</taxon>
    </lineage>
</organism>
<protein>
    <submittedName>
        <fullName evidence="2">DUF6114 domain-containing protein</fullName>
    </submittedName>
</protein>
<evidence type="ECO:0000256" key="1">
    <source>
        <dbReference type="SAM" id="Phobius"/>
    </source>
</evidence>
<feature type="transmembrane region" description="Helical" evidence="1">
    <location>
        <begin position="92"/>
        <end position="109"/>
    </location>
</feature>
<name>A0AAX4NI48_9ARCH</name>